<dbReference type="Pfam" id="PF02129">
    <property type="entry name" value="Peptidase_S15"/>
    <property type="match status" value="1"/>
</dbReference>
<dbReference type="InterPro" id="IPR029058">
    <property type="entry name" value="AB_hydrolase_fold"/>
</dbReference>
<accession>A0AA38XU99</accession>
<dbReference type="InterPro" id="IPR027417">
    <property type="entry name" value="P-loop_NTPase"/>
</dbReference>
<keyword evidence="3" id="KW-0067">ATP-binding</keyword>
<name>A0AA38XU99_9EURO</name>
<comment type="similarity">
    <text evidence="1">Belongs to the AFG1 ATPase family.</text>
</comment>
<dbReference type="GO" id="GO:0051301">
    <property type="term" value="P:cell division"/>
    <property type="evidence" value="ECO:0007669"/>
    <property type="project" value="TreeGrafter"/>
</dbReference>
<evidence type="ECO:0000256" key="1">
    <source>
        <dbReference type="ARBA" id="ARBA00010322"/>
    </source>
</evidence>
<evidence type="ECO:0000259" key="4">
    <source>
        <dbReference type="Pfam" id="PF02129"/>
    </source>
</evidence>
<comment type="caution">
    <text evidence="5">The sequence shown here is derived from an EMBL/GenBank/DDBJ whole genome shotgun (WGS) entry which is preliminary data.</text>
</comment>
<dbReference type="Gene3D" id="3.40.50.1820">
    <property type="entry name" value="alpha/beta hydrolase"/>
    <property type="match status" value="1"/>
</dbReference>
<dbReference type="FunFam" id="3.40.50.300:FF:001254">
    <property type="entry name" value="Cell division protein ZapE"/>
    <property type="match status" value="1"/>
</dbReference>
<keyword evidence="2" id="KW-0547">Nucleotide-binding</keyword>
<gene>
    <name evidence="5" type="ORF">H2204_011360</name>
</gene>
<proteinExistence type="inferred from homology"/>
<dbReference type="GO" id="GO:0016887">
    <property type="term" value="F:ATP hydrolysis activity"/>
    <property type="evidence" value="ECO:0007669"/>
    <property type="project" value="InterPro"/>
</dbReference>
<sequence>MHKPSFPVAPGETACISLEGPVGPLEVLVDLPKADVPVQPIVAVICHPLSTEGGTLHNKVVTMTATTLRELGIATVRFNFRSVGGSAGEFDHGVGEQEDLKAVTAWVRQQRPDDRLWLAGFSFGAFVSLKAAAELQPEALISIAPPAGRWDFGGIAPPARWLVIQGEQDEIVDPQAVYQWLDTLDAPHELVRMPDTSHFFHRKLIDLRGALTHGRYAAGVERGDWQNDPAQHAALAELDRIHLALVDSAEDGWLDRLSSFWKKPEPVKGLYFWGGVGRGKTFLVDLFYDGLPIKQKYRTHFHRFMRSVHERLREHQGQSDPLAKIAQEWRSNLRVLVLDEFFVTDIGDAMLLARLLERMFAEGVTLVTTSNTAVENLYLNGLQRESFMPAIGLLQRYCVELYAEGTEDYRMRALTRSPVYRAPLAADSDTWLATRWGELSGGQPAKAGNIEIESRKIPVRARGKSIAWFDFAALCEGPRGPSDYIEIAHEFNTVLLGGIPAFDRLNEDAARRFVNLIDELYDRHVNLVCTASTSPVELYTGTRLQGAFERTASRLIEMQSAEYLGTPHRA</sequence>
<dbReference type="InterPro" id="IPR000383">
    <property type="entry name" value="Xaa-Pro-like_dom"/>
</dbReference>
<evidence type="ECO:0000256" key="2">
    <source>
        <dbReference type="ARBA" id="ARBA00022741"/>
    </source>
</evidence>
<dbReference type="GO" id="GO:0005737">
    <property type="term" value="C:cytoplasm"/>
    <property type="evidence" value="ECO:0007669"/>
    <property type="project" value="TreeGrafter"/>
</dbReference>
<evidence type="ECO:0000313" key="5">
    <source>
        <dbReference type="EMBL" id="KAJ9622880.1"/>
    </source>
</evidence>
<dbReference type="GO" id="GO:0032153">
    <property type="term" value="C:cell division site"/>
    <property type="evidence" value="ECO:0007669"/>
    <property type="project" value="TreeGrafter"/>
</dbReference>
<dbReference type="InterPro" id="IPR005654">
    <property type="entry name" value="ATPase_AFG1-like"/>
</dbReference>
<feature type="domain" description="Xaa-Pro dipeptidyl-peptidase-like" evidence="4">
    <location>
        <begin position="68"/>
        <end position="152"/>
    </location>
</feature>
<evidence type="ECO:0000256" key="3">
    <source>
        <dbReference type="ARBA" id="ARBA00022840"/>
    </source>
</evidence>
<organism evidence="5">
    <name type="scientific">Knufia peltigerae</name>
    <dbReference type="NCBI Taxonomy" id="1002370"/>
    <lineage>
        <taxon>Eukaryota</taxon>
        <taxon>Fungi</taxon>
        <taxon>Dikarya</taxon>
        <taxon>Ascomycota</taxon>
        <taxon>Pezizomycotina</taxon>
        <taxon>Eurotiomycetes</taxon>
        <taxon>Chaetothyriomycetidae</taxon>
        <taxon>Chaetothyriales</taxon>
        <taxon>Trichomeriaceae</taxon>
        <taxon>Knufia</taxon>
    </lineage>
</organism>
<dbReference type="Pfam" id="PF03969">
    <property type="entry name" value="AFG1_ATPase"/>
    <property type="match status" value="1"/>
</dbReference>
<dbReference type="PANTHER" id="PTHR12169:SF6">
    <property type="entry name" value="AFG1-LIKE ATPASE"/>
    <property type="match status" value="1"/>
</dbReference>
<reference evidence="5" key="1">
    <citation type="submission" date="2022-10" db="EMBL/GenBank/DDBJ databases">
        <title>Culturing micro-colonial fungi from biological soil crusts in the Mojave desert and describing Neophaeococcomyces mojavensis, and introducing the new genera and species Taxawa tesnikishii.</title>
        <authorList>
            <person name="Kurbessoian T."/>
            <person name="Stajich J.E."/>
        </authorList>
    </citation>
    <scope>NUCLEOTIDE SEQUENCE</scope>
    <source>
        <strain evidence="5">TK_35</strain>
    </source>
</reference>
<dbReference type="GO" id="GO:0005524">
    <property type="term" value="F:ATP binding"/>
    <property type="evidence" value="ECO:0007669"/>
    <property type="project" value="UniProtKB-KW"/>
</dbReference>
<protein>
    <recommendedName>
        <fullName evidence="4">Xaa-Pro dipeptidyl-peptidase-like domain-containing protein</fullName>
    </recommendedName>
</protein>
<dbReference type="AlphaFoldDB" id="A0AA38XU99"/>
<dbReference type="PANTHER" id="PTHR12169">
    <property type="entry name" value="ATPASE N2B"/>
    <property type="match status" value="1"/>
</dbReference>
<dbReference type="SUPFAM" id="SSF52540">
    <property type="entry name" value="P-loop containing nucleoside triphosphate hydrolases"/>
    <property type="match status" value="1"/>
</dbReference>
<dbReference type="EMBL" id="JAPDRN010000104">
    <property type="protein sequence ID" value="KAJ9622880.1"/>
    <property type="molecule type" value="Genomic_DNA"/>
</dbReference>
<dbReference type="SUPFAM" id="SSF53474">
    <property type="entry name" value="alpha/beta-Hydrolases"/>
    <property type="match status" value="1"/>
</dbReference>
<dbReference type="NCBIfam" id="NF040713">
    <property type="entry name" value="ZapE"/>
    <property type="match status" value="1"/>
</dbReference>
<dbReference type="Gene3D" id="3.40.50.300">
    <property type="entry name" value="P-loop containing nucleotide triphosphate hydrolases"/>
    <property type="match status" value="1"/>
</dbReference>